<protein>
    <recommendedName>
        <fullName evidence="1">TIR domain-containing protein</fullName>
    </recommendedName>
</protein>
<dbReference type="PRINTS" id="PR00364">
    <property type="entry name" value="DISEASERSIST"/>
</dbReference>
<gene>
    <name evidence="2" type="ORF">RJ640_024121</name>
</gene>
<dbReference type="SUPFAM" id="SSF52540">
    <property type="entry name" value="P-loop containing nucleoside triphosphate hydrolases"/>
    <property type="match status" value="1"/>
</dbReference>
<dbReference type="InterPro" id="IPR000157">
    <property type="entry name" value="TIR_dom"/>
</dbReference>
<dbReference type="InterPro" id="IPR002182">
    <property type="entry name" value="NB-ARC"/>
</dbReference>
<dbReference type="EMBL" id="JAVXUO010003224">
    <property type="protein sequence ID" value="KAK2965379.1"/>
    <property type="molecule type" value="Genomic_DNA"/>
</dbReference>
<evidence type="ECO:0000259" key="1">
    <source>
        <dbReference type="PROSITE" id="PS50104"/>
    </source>
</evidence>
<dbReference type="SUPFAM" id="SSF52200">
    <property type="entry name" value="Toll/Interleukin receptor TIR domain"/>
    <property type="match status" value="1"/>
</dbReference>
<dbReference type="AlphaFoldDB" id="A0AA88QI07"/>
<dbReference type="Pfam" id="PF00931">
    <property type="entry name" value="NB-ARC"/>
    <property type="match status" value="1"/>
</dbReference>
<accession>A0AA88QI07</accession>
<sequence length="388" mass="43905">MASSSSPSLPPSTYGHHVYISFRRDDESRYVTDMIDRSLDIRGVHTFRDTDHLVTSQTGTNIQKELREGMQDSTITVVMLSKGYLASSWCLEELVRILDCRERKGMVVLPIFYGVDPSDIRKAKGYAAEELRKQKVGGLWWRRWKNALEVVGGLCGWDHRNHNRIESLLVGKVVEDIVFKRVPTNLISIYPLGYDTCDVYLKLFLQMGLGDVLMVGICGQSKMGKTAIARAVYEQICCTFDGSSFLTNVGKKSKQPNGLVELQEQLLSDILSEGTTCIANFTRGKDMIREKLSFKRVLIVLDDVDDFEQLFALVGNRYWFGSGSKIIITTRHVELLNVLGVDQIFMAQGLPLSPSMQTNAYVKYLERCLIKERQRNAIQAKRQISAPQ</sequence>
<dbReference type="GO" id="GO:0007165">
    <property type="term" value="P:signal transduction"/>
    <property type="evidence" value="ECO:0007669"/>
    <property type="project" value="InterPro"/>
</dbReference>
<dbReference type="PROSITE" id="PS50104">
    <property type="entry name" value="TIR"/>
    <property type="match status" value="1"/>
</dbReference>
<dbReference type="Pfam" id="PF01582">
    <property type="entry name" value="TIR"/>
    <property type="match status" value="1"/>
</dbReference>
<dbReference type="GO" id="GO:0043531">
    <property type="term" value="F:ADP binding"/>
    <property type="evidence" value="ECO:0007669"/>
    <property type="project" value="InterPro"/>
</dbReference>
<keyword evidence="3" id="KW-1185">Reference proteome</keyword>
<reference evidence="2" key="1">
    <citation type="submission" date="2022-12" db="EMBL/GenBank/DDBJ databases">
        <title>Draft genome assemblies for two species of Escallonia (Escalloniales).</title>
        <authorList>
            <person name="Chanderbali A."/>
            <person name="Dervinis C."/>
            <person name="Anghel I."/>
            <person name="Soltis D."/>
            <person name="Soltis P."/>
            <person name="Zapata F."/>
        </authorList>
    </citation>
    <scope>NUCLEOTIDE SEQUENCE</scope>
    <source>
        <strain evidence="2">UCBG92.1500</strain>
        <tissue evidence="2">Leaf</tissue>
    </source>
</reference>
<proteinExistence type="predicted"/>
<organism evidence="2 3">
    <name type="scientific">Escallonia rubra</name>
    <dbReference type="NCBI Taxonomy" id="112253"/>
    <lineage>
        <taxon>Eukaryota</taxon>
        <taxon>Viridiplantae</taxon>
        <taxon>Streptophyta</taxon>
        <taxon>Embryophyta</taxon>
        <taxon>Tracheophyta</taxon>
        <taxon>Spermatophyta</taxon>
        <taxon>Magnoliopsida</taxon>
        <taxon>eudicotyledons</taxon>
        <taxon>Gunneridae</taxon>
        <taxon>Pentapetalae</taxon>
        <taxon>asterids</taxon>
        <taxon>campanulids</taxon>
        <taxon>Escalloniales</taxon>
        <taxon>Escalloniaceae</taxon>
        <taxon>Escallonia</taxon>
    </lineage>
</organism>
<dbReference type="Gene3D" id="3.40.50.300">
    <property type="entry name" value="P-loop containing nucleotide triphosphate hydrolases"/>
    <property type="match status" value="1"/>
</dbReference>
<evidence type="ECO:0000313" key="2">
    <source>
        <dbReference type="EMBL" id="KAK2965379.1"/>
    </source>
</evidence>
<dbReference type="InterPro" id="IPR035897">
    <property type="entry name" value="Toll_tir_struct_dom_sf"/>
</dbReference>
<dbReference type="PANTHER" id="PTHR11017">
    <property type="entry name" value="LEUCINE-RICH REPEAT-CONTAINING PROTEIN"/>
    <property type="match status" value="1"/>
</dbReference>
<dbReference type="InterPro" id="IPR044974">
    <property type="entry name" value="Disease_R_plants"/>
</dbReference>
<comment type="caution">
    <text evidence="2">The sequence shown here is derived from an EMBL/GenBank/DDBJ whole genome shotgun (WGS) entry which is preliminary data.</text>
</comment>
<name>A0AA88QI07_9ASTE</name>
<dbReference type="InterPro" id="IPR027417">
    <property type="entry name" value="P-loop_NTPase"/>
</dbReference>
<dbReference type="GO" id="GO:0006952">
    <property type="term" value="P:defense response"/>
    <property type="evidence" value="ECO:0007669"/>
    <property type="project" value="InterPro"/>
</dbReference>
<dbReference type="Proteomes" id="UP001187471">
    <property type="component" value="Unassembled WGS sequence"/>
</dbReference>
<dbReference type="Gene3D" id="3.40.50.10140">
    <property type="entry name" value="Toll/interleukin-1 receptor homology (TIR) domain"/>
    <property type="match status" value="1"/>
</dbReference>
<dbReference type="PANTHER" id="PTHR11017:SF562">
    <property type="entry name" value="ADP-RIBOSYL CYCLASE_CYCLIC ADP-RIBOSE HYDROLASE"/>
    <property type="match status" value="1"/>
</dbReference>
<feature type="domain" description="TIR" evidence="1">
    <location>
        <begin position="14"/>
        <end position="181"/>
    </location>
</feature>
<evidence type="ECO:0000313" key="3">
    <source>
        <dbReference type="Proteomes" id="UP001187471"/>
    </source>
</evidence>
<dbReference type="SMART" id="SM00255">
    <property type="entry name" value="TIR"/>
    <property type="match status" value="1"/>
</dbReference>